<organism evidence="2 3">
    <name type="scientific">Priapulus caudatus</name>
    <name type="common">Priapulid worm</name>
    <dbReference type="NCBI Taxonomy" id="37621"/>
    <lineage>
        <taxon>Eukaryota</taxon>
        <taxon>Metazoa</taxon>
        <taxon>Ecdysozoa</taxon>
        <taxon>Scalidophora</taxon>
        <taxon>Priapulida</taxon>
        <taxon>Priapulimorpha</taxon>
        <taxon>Priapulimorphida</taxon>
        <taxon>Priapulidae</taxon>
        <taxon>Priapulus</taxon>
    </lineage>
</organism>
<keyword evidence="2" id="KW-1185">Reference proteome</keyword>
<dbReference type="GeneID" id="106819472"/>
<evidence type="ECO:0000313" key="2">
    <source>
        <dbReference type="Proteomes" id="UP000695022"/>
    </source>
</evidence>
<dbReference type="SUPFAM" id="SSF53098">
    <property type="entry name" value="Ribonuclease H-like"/>
    <property type="match status" value="1"/>
</dbReference>
<proteinExistence type="predicted"/>
<feature type="compositionally biased region" description="Polar residues" evidence="1">
    <location>
        <begin position="29"/>
        <end position="60"/>
    </location>
</feature>
<dbReference type="RefSeq" id="XP_014679585.1">
    <property type="nucleotide sequence ID" value="XM_014824099.1"/>
</dbReference>
<dbReference type="Proteomes" id="UP000695022">
    <property type="component" value="Unplaced"/>
</dbReference>
<dbReference type="Gene3D" id="3.30.420.10">
    <property type="entry name" value="Ribonuclease H-like superfamily/Ribonuclease H"/>
    <property type="match status" value="1"/>
</dbReference>
<name>A0ABM1F564_PRICU</name>
<sequence>MSQDDFKFLRILLEEIHQRDDGYYENDAHSPSTDAPSTDAHSPSTDAHSPSTDAHSPSTDTELDYPDMKNIFWTDSKVVLGYIQNRSKRFHMYVANRVQTIRQSSDPDQWNYVSTHENPADHASRGLTAEEIESSNWLKGPAFLWEKEISLQKIDVNVAAEDIEVKSTVRAAQKSSFTSFEERVSRFSTYNSAVKAVSVIVNCSLRRAGIELSKLETQKVAEKNLICVIQEESFPEELTRCRKGSSALSKTGSLKDLDPFIGKDNLLRVGGRLMKAPMMYGVKHPIILPRHSHLSSLIASHCHQRITHQGRHLTINDIRASGFWILGCRSVVSSMINKCVRCIRARGSTLTQKMPDLPKERIEPSPPFTYCGLDCFGPYIIKEGRKELKRYGLIITCLAMKGVHIEMLDDMSTDSFLNALRCFIALRGRVRLIRCDQETNFIGAKHELKECLKELDSDHIVSKLRTTVRMRVQV</sequence>
<dbReference type="InterPro" id="IPR036397">
    <property type="entry name" value="RNaseH_sf"/>
</dbReference>
<dbReference type="PANTHER" id="PTHR47331:SF5">
    <property type="entry name" value="RIBONUCLEASE H"/>
    <property type="match status" value="1"/>
</dbReference>
<evidence type="ECO:0000256" key="1">
    <source>
        <dbReference type="SAM" id="MobiDB-lite"/>
    </source>
</evidence>
<dbReference type="InterPro" id="IPR012337">
    <property type="entry name" value="RNaseH-like_sf"/>
</dbReference>
<evidence type="ECO:0000313" key="3">
    <source>
        <dbReference type="RefSeq" id="XP_014679585.1"/>
    </source>
</evidence>
<feature type="region of interest" description="Disordered" evidence="1">
    <location>
        <begin position="20"/>
        <end position="61"/>
    </location>
</feature>
<accession>A0ABM1F564</accession>
<dbReference type="PANTHER" id="PTHR47331">
    <property type="entry name" value="PHD-TYPE DOMAIN-CONTAINING PROTEIN"/>
    <property type="match status" value="1"/>
</dbReference>
<reference evidence="3" key="1">
    <citation type="submission" date="2025-08" db="UniProtKB">
        <authorList>
            <consortium name="RefSeq"/>
        </authorList>
    </citation>
    <scope>IDENTIFICATION</scope>
</reference>
<protein>
    <submittedName>
        <fullName evidence="3">Uncharacterized protein LOC106819472</fullName>
    </submittedName>
</protein>
<gene>
    <name evidence="3" type="primary">LOC106819472</name>
</gene>